<dbReference type="Pfam" id="PF00017">
    <property type="entry name" value="SH2"/>
    <property type="match status" value="1"/>
</dbReference>
<feature type="domain" description="SH2" evidence="15">
    <location>
        <begin position="387"/>
        <end position="486"/>
    </location>
</feature>
<keyword evidence="17" id="KW-1185">Reference proteome</keyword>
<evidence type="ECO:0000256" key="3">
    <source>
        <dbReference type="ARBA" id="ARBA00005586"/>
    </source>
</evidence>
<dbReference type="InterPro" id="IPR013801">
    <property type="entry name" value="STAT_TF_DNA-bd"/>
</dbReference>
<name>A0AAV4TCF3_CAEEX</name>
<dbReference type="Proteomes" id="UP001054945">
    <property type="component" value="Unassembled WGS sequence"/>
</dbReference>
<keyword evidence="11" id="KW-0539">Nucleus</keyword>
<dbReference type="InterPro" id="IPR008967">
    <property type="entry name" value="p53-like_TF_DNA-bd_sf"/>
</dbReference>
<evidence type="ECO:0000256" key="12">
    <source>
        <dbReference type="ARBA" id="ARBA00064301"/>
    </source>
</evidence>
<dbReference type="Pfam" id="PF01017">
    <property type="entry name" value="STAT_alpha"/>
    <property type="match status" value="1"/>
</dbReference>
<dbReference type="GO" id="GO:0005737">
    <property type="term" value="C:cytoplasm"/>
    <property type="evidence" value="ECO:0007669"/>
    <property type="project" value="UniProtKB-SubCell"/>
</dbReference>
<dbReference type="GO" id="GO:0000977">
    <property type="term" value="F:RNA polymerase II transcription regulatory region sequence-specific DNA binding"/>
    <property type="evidence" value="ECO:0007669"/>
    <property type="project" value="UniProtKB-ARBA"/>
</dbReference>
<gene>
    <name evidence="16" type="primary">STAT5B</name>
    <name evidence="16" type="ORF">CEXT_389181</name>
</gene>
<evidence type="ECO:0000256" key="8">
    <source>
        <dbReference type="ARBA" id="ARBA00023125"/>
    </source>
</evidence>
<keyword evidence="8" id="KW-0238">DNA-binding</keyword>
<dbReference type="GO" id="GO:0007166">
    <property type="term" value="P:cell surface receptor signaling pathway"/>
    <property type="evidence" value="ECO:0007669"/>
    <property type="project" value="UniProtKB-ARBA"/>
</dbReference>
<evidence type="ECO:0000256" key="14">
    <source>
        <dbReference type="PROSITE-ProRule" id="PRU00191"/>
    </source>
</evidence>
<evidence type="ECO:0000256" key="4">
    <source>
        <dbReference type="ARBA" id="ARBA00022490"/>
    </source>
</evidence>
<keyword evidence="10" id="KW-0804">Transcription</keyword>
<keyword evidence="5" id="KW-0597">Phosphoprotein</keyword>
<dbReference type="InterPro" id="IPR000980">
    <property type="entry name" value="SH2"/>
</dbReference>
<dbReference type="AlphaFoldDB" id="A0AAV4TCF3"/>
<organism evidence="16 17">
    <name type="scientific">Caerostris extrusa</name>
    <name type="common">Bark spider</name>
    <name type="synonym">Caerostris bankana</name>
    <dbReference type="NCBI Taxonomy" id="172846"/>
    <lineage>
        <taxon>Eukaryota</taxon>
        <taxon>Metazoa</taxon>
        <taxon>Ecdysozoa</taxon>
        <taxon>Arthropoda</taxon>
        <taxon>Chelicerata</taxon>
        <taxon>Arachnida</taxon>
        <taxon>Araneae</taxon>
        <taxon>Araneomorphae</taxon>
        <taxon>Entelegynae</taxon>
        <taxon>Araneoidea</taxon>
        <taxon>Araneidae</taxon>
        <taxon>Caerostris</taxon>
    </lineage>
</organism>
<evidence type="ECO:0000259" key="15">
    <source>
        <dbReference type="PROSITE" id="PS50001"/>
    </source>
</evidence>
<evidence type="ECO:0000256" key="11">
    <source>
        <dbReference type="ARBA" id="ARBA00023242"/>
    </source>
</evidence>
<comment type="caution">
    <text evidence="16">The sequence shown here is derived from an EMBL/GenBank/DDBJ whole genome shotgun (WGS) entry which is preliminary data.</text>
</comment>
<evidence type="ECO:0000256" key="10">
    <source>
        <dbReference type="ARBA" id="ARBA00023163"/>
    </source>
</evidence>
<reference evidence="16 17" key="1">
    <citation type="submission" date="2021-06" db="EMBL/GenBank/DDBJ databases">
        <title>Caerostris extrusa draft genome.</title>
        <authorList>
            <person name="Kono N."/>
            <person name="Arakawa K."/>
        </authorList>
    </citation>
    <scope>NUCLEOTIDE SEQUENCE [LARGE SCALE GENOMIC DNA]</scope>
</reference>
<dbReference type="SUPFAM" id="SSF55550">
    <property type="entry name" value="SH2 domain"/>
    <property type="match status" value="1"/>
</dbReference>
<keyword evidence="6 14" id="KW-0727">SH2 domain</keyword>
<dbReference type="InterPro" id="IPR036860">
    <property type="entry name" value="SH2_dom_sf"/>
</dbReference>
<dbReference type="CDD" id="cd09919">
    <property type="entry name" value="SH2_STAT_family"/>
    <property type="match status" value="1"/>
</dbReference>
<dbReference type="Gene3D" id="1.20.1050.20">
    <property type="entry name" value="STAT transcription factor, all-alpha domain"/>
    <property type="match status" value="1"/>
</dbReference>
<evidence type="ECO:0000313" key="17">
    <source>
        <dbReference type="Proteomes" id="UP001054945"/>
    </source>
</evidence>
<dbReference type="Gene3D" id="1.10.238.10">
    <property type="entry name" value="EF-hand"/>
    <property type="match status" value="1"/>
</dbReference>
<dbReference type="Pfam" id="PF02864">
    <property type="entry name" value="STAT_bind"/>
    <property type="match status" value="1"/>
</dbReference>
<sequence length="528" mass="60587">MACAQQNNYLQDVSTEMDFPPDPVQEINAELIKLRHKTQESDEGLKKLKHCREIFVIQYQKSSTCEVQTEQNSDQGGKLIYDFRQLLKLRMELYNNFLDIYFQLEKLQKKFLNTHLIKWKRAQQLYGNGVPFQNNLDKLQEWCEMLADNIWHIKLNIGRIEDIFACFSNPEINFKNLPILKNSFIVLLSSLITNVFVIEKQPPQVIKTNTRFSTKVRLLVGSKLGVSMSSPQVKVTIVSEAQALELIRTGKNGIEASGVILNNMGTMEYHEATGQLSISFQNLQLQTINRAQKKGLDSVMDEKFSLLFQTQFQVGGGDLNFQVWTLSLPVVVIVHGNQDPYALATITWDNAFGKPVTSGFVNPEAQVTLSQFCKESLPKRKFTFWEWFYGIMKVTREHLSYLWNEGHVMGFVDRQHAEELLLQKCNGTFLLRFSDSVIGGVTIAWVADSQARGSREVFMVESITSRDFLIRSISDRIYDFEILQYLYPALPKDQAFKKYYTLNTGEINPNGYINRGLISQLPGFVAMQ</sequence>
<dbReference type="InterPro" id="IPR001217">
    <property type="entry name" value="STAT"/>
</dbReference>
<dbReference type="GO" id="GO:0001228">
    <property type="term" value="F:DNA-binding transcription activator activity, RNA polymerase II-specific"/>
    <property type="evidence" value="ECO:0007669"/>
    <property type="project" value="UniProtKB-ARBA"/>
</dbReference>
<evidence type="ECO:0000256" key="7">
    <source>
        <dbReference type="ARBA" id="ARBA00023015"/>
    </source>
</evidence>
<dbReference type="SUPFAM" id="SSF47655">
    <property type="entry name" value="STAT"/>
    <property type="match status" value="1"/>
</dbReference>
<keyword evidence="7" id="KW-0805">Transcription regulation</keyword>
<dbReference type="Gene3D" id="3.30.505.10">
    <property type="entry name" value="SH2 domain"/>
    <property type="match status" value="1"/>
</dbReference>
<dbReference type="InterPro" id="IPR012345">
    <property type="entry name" value="STAT_TF_DNA-bd_N"/>
</dbReference>
<dbReference type="InterPro" id="IPR015988">
    <property type="entry name" value="STAT_TF_CC"/>
</dbReference>
<dbReference type="SUPFAM" id="SSF49417">
    <property type="entry name" value="p53-like transcription factors"/>
    <property type="match status" value="1"/>
</dbReference>
<evidence type="ECO:0000256" key="13">
    <source>
        <dbReference type="ARBA" id="ARBA00067653"/>
    </source>
</evidence>
<comment type="subunit">
    <text evidence="12">Forms a homodimer or a heterodimer with a related family member.</text>
</comment>
<dbReference type="PANTHER" id="PTHR11801">
    <property type="entry name" value="SIGNAL TRANSDUCER AND ACTIVATOR OF TRANSCRIPTION"/>
    <property type="match status" value="1"/>
</dbReference>
<dbReference type="GO" id="GO:0005634">
    <property type="term" value="C:nucleus"/>
    <property type="evidence" value="ECO:0007669"/>
    <property type="project" value="UniProtKB-SubCell"/>
</dbReference>
<protein>
    <recommendedName>
        <fullName evidence="13">Signal transducer and transcription activator</fullName>
    </recommendedName>
</protein>
<accession>A0AAV4TCF3</accession>
<proteinExistence type="inferred from homology"/>
<evidence type="ECO:0000256" key="6">
    <source>
        <dbReference type="ARBA" id="ARBA00022999"/>
    </source>
</evidence>
<dbReference type="InterPro" id="IPR048988">
    <property type="entry name" value="STAT_linker"/>
</dbReference>
<dbReference type="PROSITE" id="PS50001">
    <property type="entry name" value="SH2"/>
    <property type="match status" value="1"/>
</dbReference>
<dbReference type="FunFam" id="2.60.40.630:FF:000003">
    <property type="entry name" value="Signal transducer and transcription activator 6"/>
    <property type="match status" value="1"/>
</dbReference>
<keyword evidence="4" id="KW-0963">Cytoplasm</keyword>
<evidence type="ECO:0000256" key="1">
    <source>
        <dbReference type="ARBA" id="ARBA00004123"/>
    </source>
</evidence>
<keyword evidence="9" id="KW-0010">Activator</keyword>
<dbReference type="InterPro" id="IPR013800">
    <property type="entry name" value="STAT_TF_alpha"/>
</dbReference>
<dbReference type="EMBL" id="BPLR01010902">
    <property type="protein sequence ID" value="GIY42864.1"/>
    <property type="molecule type" value="Genomic_DNA"/>
</dbReference>
<comment type="subcellular location">
    <subcellularLocation>
        <location evidence="2">Cytoplasm</location>
    </subcellularLocation>
    <subcellularLocation>
        <location evidence="1">Nucleus</location>
    </subcellularLocation>
</comment>
<comment type="similarity">
    <text evidence="3">Belongs to the transcription factor STAT family.</text>
</comment>
<dbReference type="Gene3D" id="2.60.40.630">
    <property type="entry name" value="STAT transcription factor, DNA-binding domain"/>
    <property type="match status" value="1"/>
</dbReference>
<evidence type="ECO:0000256" key="5">
    <source>
        <dbReference type="ARBA" id="ARBA00022553"/>
    </source>
</evidence>
<dbReference type="Pfam" id="PF21354">
    <property type="entry name" value="STAT_linker"/>
    <property type="match status" value="1"/>
</dbReference>
<evidence type="ECO:0000313" key="16">
    <source>
        <dbReference type="EMBL" id="GIY42864.1"/>
    </source>
</evidence>
<evidence type="ECO:0000256" key="2">
    <source>
        <dbReference type="ARBA" id="ARBA00004496"/>
    </source>
</evidence>
<evidence type="ECO:0000256" key="9">
    <source>
        <dbReference type="ARBA" id="ARBA00023159"/>
    </source>
</evidence>